<proteinExistence type="predicted"/>
<dbReference type="EMBL" id="JACHJS010000001">
    <property type="protein sequence ID" value="MBB4965285.1"/>
    <property type="molecule type" value="Genomic_DNA"/>
</dbReference>
<comment type="caution">
    <text evidence="2">The sequence shown here is derived from an EMBL/GenBank/DDBJ whole genome shotgun (WGS) entry which is preliminary data.</text>
</comment>
<sequence>MTTPENHDPNVIDAEIVEQPAFTPDYTTDGVPNFDYVRDRIEQRSATAQGSVELAGIGNPEARSLDEQREERDKAARAKLDEIRRSLGQG</sequence>
<evidence type="ECO:0000256" key="1">
    <source>
        <dbReference type="SAM" id="MobiDB-lite"/>
    </source>
</evidence>
<dbReference type="RefSeq" id="WP_184668756.1">
    <property type="nucleotide sequence ID" value="NZ_BAABAI010000045.1"/>
</dbReference>
<evidence type="ECO:0000313" key="3">
    <source>
        <dbReference type="Proteomes" id="UP000542674"/>
    </source>
</evidence>
<feature type="region of interest" description="Disordered" evidence="1">
    <location>
        <begin position="45"/>
        <end position="78"/>
    </location>
</feature>
<evidence type="ECO:0000313" key="2">
    <source>
        <dbReference type="EMBL" id="MBB4965285.1"/>
    </source>
</evidence>
<dbReference type="Proteomes" id="UP000542674">
    <property type="component" value="Unassembled WGS sequence"/>
</dbReference>
<keyword evidence="3" id="KW-1185">Reference proteome</keyword>
<organism evidence="2 3">
    <name type="scientific">Saccharothrix violaceirubra</name>
    <dbReference type="NCBI Taxonomy" id="413306"/>
    <lineage>
        <taxon>Bacteria</taxon>
        <taxon>Bacillati</taxon>
        <taxon>Actinomycetota</taxon>
        <taxon>Actinomycetes</taxon>
        <taxon>Pseudonocardiales</taxon>
        <taxon>Pseudonocardiaceae</taxon>
        <taxon>Saccharothrix</taxon>
    </lineage>
</organism>
<feature type="compositionally biased region" description="Basic and acidic residues" evidence="1">
    <location>
        <begin position="1"/>
        <end position="10"/>
    </location>
</feature>
<reference evidence="2 3" key="1">
    <citation type="submission" date="2020-08" db="EMBL/GenBank/DDBJ databases">
        <title>Sequencing the genomes of 1000 actinobacteria strains.</title>
        <authorList>
            <person name="Klenk H.-P."/>
        </authorList>
    </citation>
    <scope>NUCLEOTIDE SEQUENCE [LARGE SCALE GENOMIC DNA]</scope>
    <source>
        <strain evidence="2 3">DSM 45084</strain>
    </source>
</reference>
<gene>
    <name evidence="2" type="ORF">F4559_002644</name>
</gene>
<accession>A0A7W7WVG1</accession>
<feature type="compositionally biased region" description="Basic and acidic residues" evidence="1">
    <location>
        <begin position="63"/>
        <end position="78"/>
    </location>
</feature>
<dbReference type="AlphaFoldDB" id="A0A7W7WVG1"/>
<protein>
    <submittedName>
        <fullName evidence="2">Phage shock protein A</fullName>
    </submittedName>
</protein>
<feature type="region of interest" description="Disordered" evidence="1">
    <location>
        <begin position="1"/>
        <end position="30"/>
    </location>
</feature>
<name>A0A7W7WVG1_9PSEU</name>